<dbReference type="RefSeq" id="WP_259641822.1">
    <property type="nucleotide sequence ID" value="NZ_UPHM01000151.1"/>
</dbReference>
<reference evidence="1 2" key="1">
    <citation type="submission" date="2018-09" db="EMBL/GenBank/DDBJ databases">
        <authorList>
            <person name="Tagini F."/>
        </authorList>
    </citation>
    <scope>NUCLEOTIDE SEQUENCE [LARGE SCALE GENOMIC DNA]</scope>
    <source>
        <strain evidence="1 2">MK4</strain>
    </source>
</reference>
<dbReference type="Proteomes" id="UP000271464">
    <property type="component" value="Unassembled WGS sequence"/>
</dbReference>
<dbReference type="EMBL" id="UPHM01000151">
    <property type="protein sequence ID" value="VBA32098.1"/>
    <property type="molecule type" value="Genomic_DNA"/>
</dbReference>
<keyword evidence="2" id="KW-1185">Reference proteome</keyword>
<organism evidence="1 2">
    <name type="scientific">Mycobacterium persicum</name>
    <dbReference type="NCBI Taxonomy" id="1487726"/>
    <lineage>
        <taxon>Bacteria</taxon>
        <taxon>Bacillati</taxon>
        <taxon>Actinomycetota</taxon>
        <taxon>Actinomycetes</taxon>
        <taxon>Mycobacteriales</taxon>
        <taxon>Mycobacteriaceae</taxon>
        <taxon>Mycobacterium</taxon>
    </lineage>
</organism>
<proteinExistence type="predicted"/>
<gene>
    <name evidence="1" type="ORF">LAUMK4_05678</name>
</gene>
<evidence type="ECO:0000313" key="2">
    <source>
        <dbReference type="Proteomes" id="UP000271464"/>
    </source>
</evidence>
<comment type="caution">
    <text evidence="1">The sequence shown here is derived from an EMBL/GenBank/DDBJ whole genome shotgun (WGS) entry which is preliminary data.</text>
</comment>
<sequence>MSREQSSALRAAAQRRLAERRLRRFMADHGYPDPDTIRSERTIWHGASGQTHSSRVCSTPSAGTVIVTSPEIRQILAQAYTQALQLPQEWSPAQREAFLDDEASRISYEVAELSAEMGAQAVGEWTKAHGQDPDYLTNVGLLNTARAQAMEIVLHNEIYEQIPPDQEEPSSLWGEDLPIPDRSQVSWDQRWTHPDYRSEPSPQIETLIDELWPTPAFSALFRIKAGYLLAARAEGNLALPSGPHDPLGAELAQMIYTDLRSDGLPER</sequence>
<accession>A0ABY6RS14</accession>
<evidence type="ECO:0000313" key="1">
    <source>
        <dbReference type="EMBL" id="VBA32098.1"/>
    </source>
</evidence>
<name>A0ABY6RS14_9MYCO</name>
<protein>
    <submittedName>
        <fullName evidence="1">Uncharacterized protein</fullName>
    </submittedName>
</protein>